<sequence length="99" mass="10918">MVRAERFEVSREDDGDGGEAAMHAEYNNPLYETGTDSRRHNQQLSVVKPKAKPATRQGLAASAPRSRGISKGRIRGLDVGVKAQSWCLGRLQGRRKQLS</sequence>
<dbReference type="Proteomes" id="UP000707071">
    <property type="component" value="Unassembled WGS sequence"/>
</dbReference>
<keyword evidence="3" id="KW-1185">Reference proteome</keyword>
<protein>
    <submittedName>
        <fullName evidence="2">Uncharacterized protein</fullName>
    </submittedName>
</protein>
<accession>A0A9P7QD20</accession>
<name>A0A9P7QD20_9HYPO</name>
<gene>
    <name evidence="2" type="ORF">E4U09_004527</name>
</gene>
<feature type="region of interest" description="Disordered" evidence="1">
    <location>
        <begin position="1"/>
        <end position="68"/>
    </location>
</feature>
<dbReference type="EMBL" id="SRRH01000366">
    <property type="protein sequence ID" value="KAG6290216.1"/>
    <property type="molecule type" value="Genomic_DNA"/>
</dbReference>
<comment type="caution">
    <text evidence="2">The sequence shown here is derived from an EMBL/GenBank/DDBJ whole genome shotgun (WGS) entry which is preliminary data.</text>
</comment>
<evidence type="ECO:0000256" key="1">
    <source>
        <dbReference type="SAM" id="MobiDB-lite"/>
    </source>
</evidence>
<organism evidence="2 3">
    <name type="scientific">Claviceps aff. purpurea</name>
    <dbReference type="NCBI Taxonomy" id="1967640"/>
    <lineage>
        <taxon>Eukaryota</taxon>
        <taxon>Fungi</taxon>
        <taxon>Dikarya</taxon>
        <taxon>Ascomycota</taxon>
        <taxon>Pezizomycotina</taxon>
        <taxon>Sordariomycetes</taxon>
        <taxon>Hypocreomycetidae</taxon>
        <taxon>Hypocreales</taxon>
        <taxon>Clavicipitaceae</taxon>
        <taxon>Claviceps</taxon>
    </lineage>
</organism>
<feature type="compositionally biased region" description="Basic and acidic residues" evidence="1">
    <location>
        <begin position="1"/>
        <end position="12"/>
    </location>
</feature>
<reference evidence="2 3" key="1">
    <citation type="journal article" date="2020" name="bioRxiv">
        <title>Whole genome comparisons of ergot fungi reveals the divergence and evolution of species within the genus Claviceps are the result of varying mechanisms driving genome evolution and host range expansion.</title>
        <authorList>
            <person name="Wyka S.A."/>
            <person name="Mondo S.J."/>
            <person name="Liu M."/>
            <person name="Dettman J."/>
            <person name="Nalam V."/>
            <person name="Broders K.D."/>
        </authorList>
    </citation>
    <scope>NUCLEOTIDE SEQUENCE [LARGE SCALE GENOMIC DNA]</scope>
    <source>
        <strain evidence="2 3">Clav52</strain>
    </source>
</reference>
<dbReference type="AlphaFoldDB" id="A0A9P7QD20"/>
<proteinExistence type="predicted"/>
<evidence type="ECO:0000313" key="3">
    <source>
        <dbReference type="Proteomes" id="UP000707071"/>
    </source>
</evidence>
<evidence type="ECO:0000313" key="2">
    <source>
        <dbReference type="EMBL" id="KAG6290216.1"/>
    </source>
</evidence>